<dbReference type="PROSITE" id="PS51257">
    <property type="entry name" value="PROKAR_LIPOPROTEIN"/>
    <property type="match status" value="1"/>
</dbReference>
<name>A0ABM8CBW4_9BURK</name>
<keyword evidence="3" id="KW-1185">Reference proteome</keyword>
<evidence type="ECO:0000313" key="2">
    <source>
        <dbReference type="EMBL" id="BDT60781.1"/>
    </source>
</evidence>
<evidence type="ECO:0000313" key="3">
    <source>
        <dbReference type="Proteomes" id="UP001163336"/>
    </source>
</evidence>
<organism evidence="2 3">
    <name type="scientific">Massilia varians</name>
    <dbReference type="NCBI Taxonomy" id="457921"/>
    <lineage>
        <taxon>Bacteria</taxon>
        <taxon>Pseudomonadati</taxon>
        <taxon>Pseudomonadota</taxon>
        <taxon>Betaproteobacteria</taxon>
        <taxon>Burkholderiales</taxon>
        <taxon>Oxalobacteraceae</taxon>
        <taxon>Telluria group</taxon>
        <taxon>Massilia</taxon>
    </lineage>
</organism>
<gene>
    <name evidence="2" type="ORF">MasN3_42750</name>
</gene>
<accession>A0ABM8CBW4</accession>
<dbReference type="Proteomes" id="UP001163336">
    <property type="component" value="Chromosome"/>
</dbReference>
<proteinExistence type="predicted"/>
<dbReference type="RefSeq" id="WP_281910133.1">
    <property type="nucleotide sequence ID" value="NZ_AP026966.1"/>
</dbReference>
<reference evidence="2" key="1">
    <citation type="submission" date="2022-11" db="EMBL/GenBank/DDBJ databases">
        <title>Isolation and characterization of PLA-degrading bacterium Massilia sp. from Antarctic soil.</title>
        <authorList>
            <person name="Sato K."/>
            <person name="Gomez-Fuentes C."/>
            <person name="Ahmad S.A."/>
            <person name="Zulkharnain A."/>
        </authorList>
    </citation>
    <scope>NUCLEOTIDE SEQUENCE</scope>
    <source>
        <strain evidence="2">N-3</strain>
    </source>
</reference>
<evidence type="ECO:0000256" key="1">
    <source>
        <dbReference type="SAM" id="SignalP"/>
    </source>
</evidence>
<protein>
    <recommendedName>
        <fullName evidence="4">Lipoprotein</fullName>
    </recommendedName>
</protein>
<keyword evidence="1" id="KW-0732">Signal</keyword>
<feature type="chain" id="PRO_5045979046" description="Lipoprotein" evidence="1">
    <location>
        <begin position="25"/>
        <end position="155"/>
    </location>
</feature>
<feature type="signal peptide" evidence="1">
    <location>
        <begin position="1"/>
        <end position="24"/>
    </location>
</feature>
<evidence type="ECO:0008006" key="4">
    <source>
        <dbReference type="Google" id="ProtNLM"/>
    </source>
</evidence>
<dbReference type="EMBL" id="AP026966">
    <property type="protein sequence ID" value="BDT60781.1"/>
    <property type="molecule type" value="Genomic_DNA"/>
</dbReference>
<sequence>MSIRTAFRPSLPLLGAALAIALSAAGCKRAEREEPKPAPAAVVKETPARTREQAMEALLAVPELKAWSAQIEKRSKGKAHGAVIEDDPLPREINGKQYYQLSFVENRANDVRRRESFLVSRQGDEILVEDADTDTVLSLQEWRRHIERVQLKSAD</sequence>